<proteinExistence type="predicted"/>
<keyword evidence="4" id="KW-1185">Reference proteome</keyword>
<sequence>MSRAFTATSKSAMLALMAAVTVTSCVSSEQAAEQIATVDSDALLNREASNWERPFWETDSPRREQDEEESRSEPLESAIREARNRTYEVPAGILLENIAVIGAPSSVVRNMGRAAPDYGFRIIPPADTSEALNRIEACGDTTSLACAEAMAAYPGARLVITVSNNEQATIVDAASGASWGNIPLDGPDLAGEILDMAVARTEIAPWAMKPFLADDGRLYLSAGRANGVEPGMEFAVHEPGTLVRSPNGQPVTWRKGERIGTVRIGELYGSDLASLAPVQGQRPTPEHDLILIEE</sequence>
<evidence type="ECO:0000313" key="3">
    <source>
        <dbReference type="EMBL" id="SFR80264.1"/>
    </source>
</evidence>
<dbReference type="STRING" id="650891.SAMN05216203_3061"/>
<evidence type="ECO:0000313" key="4">
    <source>
        <dbReference type="Proteomes" id="UP000198644"/>
    </source>
</evidence>
<protein>
    <submittedName>
        <fullName evidence="3">Uncharacterized protein</fullName>
    </submittedName>
</protein>
<feature type="chain" id="PRO_5011745460" evidence="2">
    <location>
        <begin position="32"/>
        <end position="294"/>
    </location>
</feature>
<dbReference type="PROSITE" id="PS51257">
    <property type="entry name" value="PROKAR_LIPOPROTEIN"/>
    <property type="match status" value="1"/>
</dbReference>
<evidence type="ECO:0000256" key="1">
    <source>
        <dbReference type="SAM" id="MobiDB-lite"/>
    </source>
</evidence>
<reference evidence="3 4" key="1">
    <citation type="submission" date="2016-10" db="EMBL/GenBank/DDBJ databases">
        <authorList>
            <person name="de Groot N.N."/>
        </authorList>
    </citation>
    <scope>NUCLEOTIDE SEQUENCE [LARGE SCALE GENOMIC DNA]</scope>
    <source>
        <strain evidence="3 4">CGMCC 1.9167</strain>
    </source>
</reference>
<feature type="signal peptide" evidence="2">
    <location>
        <begin position="1"/>
        <end position="31"/>
    </location>
</feature>
<organism evidence="3 4">
    <name type="scientific">Marinobacter daqiaonensis</name>
    <dbReference type="NCBI Taxonomy" id="650891"/>
    <lineage>
        <taxon>Bacteria</taxon>
        <taxon>Pseudomonadati</taxon>
        <taxon>Pseudomonadota</taxon>
        <taxon>Gammaproteobacteria</taxon>
        <taxon>Pseudomonadales</taxon>
        <taxon>Marinobacteraceae</taxon>
        <taxon>Marinobacter</taxon>
    </lineage>
</organism>
<accession>A0A1I6JMT1</accession>
<gene>
    <name evidence="3" type="ORF">SAMN05216203_3061</name>
</gene>
<evidence type="ECO:0000256" key="2">
    <source>
        <dbReference type="SAM" id="SignalP"/>
    </source>
</evidence>
<dbReference type="OrthoDB" id="6077974at2"/>
<dbReference type="EMBL" id="FOYW01000003">
    <property type="protein sequence ID" value="SFR80264.1"/>
    <property type="molecule type" value="Genomic_DNA"/>
</dbReference>
<dbReference type="RefSeq" id="WP_092015105.1">
    <property type="nucleotide sequence ID" value="NZ_FOYW01000003.1"/>
</dbReference>
<keyword evidence="2" id="KW-0732">Signal</keyword>
<dbReference type="Proteomes" id="UP000198644">
    <property type="component" value="Unassembled WGS sequence"/>
</dbReference>
<name>A0A1I6JMT1_9GAMM</name>
<dbReference type="AlphaFoldDB" id="A0A1I6JMT1"/>
<feature type="region of interest" description="Disordered" evidence="1">
    <location>
        <begin position="55"/>
        <end position="77"/>
    </location>
</feature>